<evidence type="ECO:0000313" key="4">
    <source>
        <dbReference type="Proteomes" id="UP000651156"/>
    </source>
</evidence>
<dbReference type="RefSeq" id="WP_193932467.1">
    <property type="nucleotide sequence ID" value="NZ_CAWPMZ010000059.1"/>
</dbReference>
<keyword evidence="1" id="KW-0597">Phosphoprotein</keyword>
<dbReference type="CDD" id="cd17557">
    <property type="entry name" value="REC_Rcp-like"/>
    <property type="match status" value="1"/>
</dbReference>
<feature type="modified residue" description="4-aspartylphosphate" evidence="1">
    <location>
        <position position="70"/>
    </location>
</feature>
<proteinExistence type="predicted"/>
<comment type="caution">
    <text evidence="3">The sequence shown here is derived from an EMBL/GenBank/DDBJ whole genome shotgun (WGS) entry which is preliminary data.</text>
</comment>
<dbReference type="SMART" id="SM00448">
    <property type="entry name" value="REC"/>
    <property type="match status" value="1"/>
</dbReference>
<keyword evidence="4" id="KW-1185">Reference proteome</keyword>
<reference evidence="3 4" key="1">
    <citation type="submission" date="2020-10" db="EMBL/GenBank/DDBJ databases">
        <authorList>
            <person name="Castelo-Branco R."/>
            <person name="Eusebio N."/>
            <person name="Adriana R."/>
            <person name="Vieira A."/>
            <person name="Brugerolle De Fraissinette N."/>
            <person name="Rezende De Castro R."/>
            <person name="Schneider M.P."/>
            <person name="Vasconcelos V."/>
            <person name="Leao P.N."/>
        </authorList>
    </citation>
    <scope>NUCLEOTIDE SEQUENCE [LARGE SCALE GENOMIC DNA]</scope>
    <source>
        <strain evidence="3 4">LEGE 06123</strain>
    </source>
</reference>
<dbReference type="PANTHER" id="PTHR44520">
    <property type="entry name" value="RESPONSE REGULATOR RCP1-RELATED"/>
    <property type="match status" value="1"/>
</dbReference>
<dbReference type="PROSITE" id="PS50110">
    <property type="entry name" value="RESPONSE_REGULATORY"/>
    <property type="match status" value="1"/>
</dbReference>
<dbReference type="PANTHER" id="PTHR44520:SF2">
    <property type="entry name" value="RESPONSE REGULATOR RCP1"/>
    <property type="match status" value="1"/>
</dbReference>
<evidence type="ECO:0000313" key="3">
    <source>
        <dbReference type="EMBL" id="MBE9191325.1"/>
    </source>
</evidence>
<sequence>MRRRRTTVTILMADDDEDDCMLAREAFSESRLANDLHFVHDGEELMDYLYQRGKYTAATIAPRPGLILLDLNMPRKDGREALKEIKADPNLRQIPVVVLTTSKAEEDIYRSYDLGANSFITKPVTFASLVEVMRTIGKYWFEIVELPIEGVGDRHGL</sequence>
<organism evidence="3 4">
    <name type="scientific">Gloeocapsopsis crepidinum LEGE 06123</name>
    <dbReference type="NCBI Taxonomy" id="588587"/>
    <lineage>
        <taxon>Bacteria</taxon>
        <taxon>Bacillati</taxon>
        <taxon>Cyanobacteriota</taxon>
        <taxon>Cyanophyceae</taxon>
        <taxon>Oscillatoriophycideae</taxon>
        <taxon>Chroococcales</taxon>
        <taxon>Chroococcaceae</taxon>
        <taxon>Gloeocapsopsis</taxon>
    </lineage>
</organism>
<dbReference type="EMBL" id="JADEWN010000030">
    <property type="protein sequence ID" value="MBE9191325.1"/>
    <property type="molecule type" value="Genomic_DNA"/>
</dbReference>
<evidence type="ECO:0000256" key="1">
    <source>
        <dbReference type="PROSITE-ProRule" id="PRU00169"/>
    </source>
</evidence>
<accession>A0ABR9USQ4</accession>
<dbReference type="Pfam" id="PF00072">
    <property type="entry name" value="Response_reg"/>
    <property type="match status" value="1"/>
</dbReference>
<dbReference type="InterPro" id="IPR052893">
    <property type="entry name" value="TCS_response_regulator"/>
</dbReference>
<name>A0ABR9USQ4_9CHRO</name>
<evidence type="ECO:0000259" key="2">
    <source>
        <dbReference type="PROSITE" id="PS50110"/>
    </source>
</evidence>
<dbReference type="Proteomes" id="UP000651156">
    <property type="component" value="Unassembled WGS sequence"/>
</dbReference>
<dbReference type="SUPFAM" id="SSF52172">
    <property type="entry name" value="CheY-like"/>
    <property type="match status" value="1"/>
</dbReference>
<protein>
    <submittedName>
        <fullName evidence="3">Response regulator</fullName>
    </submittedName>
</protein>
<dbReference type="InterPro" id="IPR001789">
    <property type="entry name" value="Sig_transdc_resp-reg_receiver"/>
</dbReference>
<dbReference type="InterPro" id="IPR011006">
    <property type="entry name" value="CheY-like_superfamily"/>
</dbReference>
<gene>
    <name evidence="3" type="ORF">IQ230_13375</name>
</gene>
<dbReference type="Gene3D" id="3.40.50.2300">
    <property type="match status" value="1"/>
</dbReference>
<feature type="domain" description="Response regulatory" evidence="2">
    <location>
        <begin position="9"/>
        <end position="137"/>
    </location>
</feature>